<name>A0ABV6EMA3_9BRAD</name>
<reference evidence="1 2" key="1">
    <citation type="submission" date="2024-09" db="EMBL/GenBank/DDBJ databases">
        <authorList>
            <person name="Sun Q."/>
            <person name="Mori K."/>
        </authorList>
    </citation>
    <scope>NUCLEOTIDE SEQUENCE [LARGE SCALE GENOMIC DNA]</scope>
    <source>
        <strain evidence="1 2">KCTC 23279</strain>
    </source>
</reference>
<dbReference type="InterPro" id="IPR018841">
    <property type="entry name" value="DUF2442"/>
</dbReference>
<evidence type="ECO:0000313" key="2">
    <source>
        <dbReference type="Proteomes" id="UP001589775"/>
    </source>
</evidence>
<proteinExistence type="predicted"/>
<dbReference type="Pfam" id="PF10387">
    <property type="entry name" value="DUF2442"/>
    <property type="match status" value="1"/>
</dbReference>
<sequence>MSTLEIDVGDLRPVAVDFTAEELVVTLTDGRRIATPLAWYPRLSGASAEARANYELMPMGIHWPDLDEDLGIAGMLRGRMAS</sequence>
<dbReference type="Gene3D" id="3.30.2020.40">
    <property type="entry name" value="Uncharacterised protein PF10387, DUF2442"/>
    <property type="match status" value="1"/>
</dbReference>
<dbReference type="EMBL" id="JBHLWM010000001">
    <property type="protein sequence ID" value="MFC0239348.1"/>
    <property type="molecule type" value="Genomic_DNA"/>
</dbReference>
<comment type="caution">
    <text evidence="1">The sequence shown here is derived from an EMBL/GenBank/DDBJ whole genome shotgun (WGS) entry which is preliminary data.</text>
</comment>
<dbReference type="Proteomes" id="UP001589775">
    <property type="component" value="Unassembled WGS sequence"/>
</dbReference>
<protein>
    <submittedName>
        <fullName evidence="1">DUF2442 domain-containing protein</fullName>
    </submittedName>
</protein>
<gene>
    <name evidence="1" type="ORF">ACFFJ6_02665</name>
</gene>
<accession>A0ABV6EMA3</accession>
<dbReference type="RefSeq" id="WP_378384069.1">
    <property type="nucleotide sequence ID" value="NZ_JBHLWM010000001.1"/>
</dbReference>
<keyword evidence="2" id="KW-1185">Reference proteome</keyword>
<organism evidence="1 2">
    <name type="scientific">Rhodopseudomonas telluris</name>
    <dbReference type="NCBI Taxonomy" id="644215"/>
    <lineage>
        <taxon>Bacteria</taxon>
        <taxon>Pseudomonadati</taxon>
        <taxon>Pseudomonadota</taxon>
        <taxon>Alphaproteobacteria</taxon>
        <taxon>Hyphomicrobiales</taxon>
        <taxon>Nitrobacteraceae</taxon>
        <taxon>Rhodopseudomonas</taxon>
    </lineage>
</organism>
<evidence type="ECO:0000313" key="1">
    <source>
        <dbReference type="EMBL" id="MFC0239348.1"/>
    </source>
</evidence>